<comment type="caution">
    <text evidence="1">The sequence shown here is derived from an EMBL/GenBank/DDBJ whole genome shotgun (WGS) entry which is preliminary data.</text>
</comment>
<accession>A0AAP4FZC0</accession>
<dbReference type="AlphaFoldDB" id="A0AAP4FZC0"/>
<sequence>MVWKRQVSVIVSTNDGKTILNTTNHRIDFEYYSTLGFGGDYGTVTIYNLSENESDALQSREFGYLSIQLNAGYVDSTDLENYQKNINSVTPLVFDGTITNAVASKEGTEGVTRIHCTPLQVLQWSKMSLTLPGVGFTRFDKDTTLSFALAGLAATVGMTVKYSGVPDEVLNYKFTKGRVLNSTLVDELTHLCNEFNLSFYITPAFVIIYPKQFGSVDTTQLIEDTSKVIKVTPGMLQGDPVATVSSIEMSLLLNTSIMPGMMLDTTGINKEDSKYNYINFNEGYKNSIDSTIIQTGLSDLYQVETVVHFGSTHTNTYKTDLVGRFGVDTTIGGNNHWRDWCAKTYGMEFNQGQSPSLWD</sequence>
<name>A0AAP4FZC0_9ENTR</name>
<dbReference type="RefSeq" id="WP_285150521.1">
    <property type="nucleotide sequence ID" value="NZ_JASSOM010000095.1"/>
</dbReference>
<gene>
    <name evidence="1" type="ORF">QQF32_24920</name>
</gene>
<protein>
    <submittedName>
        <fullName evidence="1">Uncharacterized protein</fullName>
    </submittedName>
</protein>
<organism evidence="1 2">
    <name type="scientific">Lelliottia wanjuensis</name>
    <dbReference type="NCBI Taxonomy" id="3050585"/>
    <lineage>
        <taxon>Bacteria</taxon>
        <taxon>Pseudomonadati</taxon>
        <taxon>Pseudomonadota</taxon>
        <taxon>Gammaproteobacteria</taxon>
        <taxon>Enterobacterales</taxon>
        <taxon>Enterobacteriaceae</taxon>
        <taxon>Lelliottia</taxon>
    </lineage>
</organism>
<evidence type="ECO:0000313" key="2">
    <source>
        <dbReference type="Proteomes" id="UP001223214"/>
    </source>
</evidence>
<evidence type="ECO:0000313" key="1">
    <source>
        <dbReference type="EMBL" id="MDK9366443.1"/>
    </source>
</evidence>
<dbReference type="EMBL" id="JASSOM010000095">
    <property type="protein sequence ID" value="MDK9366443.1"/>
    <property type="molecule type" value="Genomic_DNA"/>
</dbReference>
<dbReference type="Proteomes" id="UP001223214">
    <property type="component" value="Unassembled WGS sequence"/>
</dbReference>
<reference evidence="1 2" key="1">
    <citation type="submission" date="2023-06" db="EMBL/GenBank/DDBJ databases">
        <title>Identification and characterization of antibiotic-resistant Gram-negative bacteria.</title>
        <authorList>
            <person name="Cho G.-S."/>
            <person name="Lee J."/>
            <person name="Tai E."/>
            <person name="Jeong S."/>
            <person name="Kim I."/>
            <person name="Kim B.-E."/>
            <person name="Jeong M.-I."/>
            <person name="Oh K.-K."/>
            <person name="Franz C.M.A.P."/>
        </authorList>
    </citation>
    <scope>NUCLEOTIDE SEQUENCE [LARGE SCALE GENOMIC DNA]</scope>
    <source>
        <strain evidence="1 2">V106_12</strain>
    </source>
</reference>
<keyword evidence="2" id="KW-1185">Reference proteome</keyword>
<proteinExistence type="predicted"/>